<dbReference type="RefSeq" id="WP_103459977.1">
    <property type="nucleotide sequence ID" value="NZ_PPXD01000007.1"/>
</dbReference>
<evidence type="ECO:0000313" key="2">
    <source>
        <dbReference type="Proteomes" id="UP000237340"/>
    </source>
</evidence>
<gene>
    <name evidence="1" type="ORF">C3B61_06980</name>
</gene>
<sequence length="88" mass="9983">MSTRVAFLSRTRAADDPELKSARAELKTSRQLDQAADLEAYIARLVREAPPFSGEQRSLLAALFRPYLRDRSPSRVPIRVRPEDGRSE</sequence>
<keyword evidence="2" id="KW-1185">Reference proteome</keyword>
<proteinExistence type="predicted"/>
<reference evidence="1 2" key="1">
    <citation type="submission" date="2018-01" db="EMBL/GenBank/DDBJ databases">
        <title>Cryobacterium sp. nov., from glaciers in China.</title>
        <authorList>
            <person name="Liu Q."/>
            <person name="Xin Y.-H."/>
        </authorList>
    </citation>
    <scope>NUCLEOTIDE SEQUENCE [LARGE SCALE GENOMIC DNA]</scope>
    <source>
        <strain evidence="1 2">TMN-42</strain>
    </source>
</reference>
<comment type="caution">
    <text evidence="1">The sequence shown here is derived from an EMBL/GenBank/DDBJ whole genome shotgun (WGS) entry which is preliminary data.</text>
</comment>
<organism evidence="1 2">
    <name type="scientific">Cryobacterium zongtaii</name>
    <dbReference type="NCBI Taxonomy" id="1259217"/>
    <lineage>
        <taxon>Bacteria</taxon>
        <taxon>Bacillati</taxon>
        <taxon>Actinomycetota</taxon>
        <taxon>Actinomycetes</taxon>
        <taxon>Micrococcales</taxon>
        <taxon>Microbacteriaceae</taxon>
        <taxon>Cryobacterium</taxon>
    </lineage>
</organism>
<dbReference type="EMBL" id="PPXD01000007">
    <property type="protein sequence ID" value="POH67631.1"/>
    <property type="molecule type" value="Genomic_DNA"/>
</dbReference>
<evidence type="ECO:0000313" key="1">
    <source>
        <dbReference type="EMBL" id="POH67631.1"/>
    </source>
</evidence>
<name>A0A2S3ZJ71_9MICO</name>
<dbReference type="Proteomes" id="UP000237340">
    <property type="component" value="Unassembled WGS sequence"/>
</dbReference>
<protein>
    <submittedName>
        <fullName evidence="1">Uncharacterized protein</fullName>
    </submittedName>
</protein>
<dbReference type="AlphaFoldDB" id="A0A2S3ZJ71"/>
<accession>A0A2S3ZJ71</accession>